<protein>
    <submittedName>
        <fullName evidence="3">CLUMA_CG002088, isoform A</fullName>
    </submittedName>
</protein>
<dbReference type="STRING" id="568069.A0A1J1HJV7"/>
<feature type="chain" id="PRO_5012362519" evidence="2">
    <location>
        <begin position="24"/>
        <end position="183"/>
    </location>
</feature>
<dbReference type="Gene3D" id="1.20.58.60">
    <property type="match status" value="1"/>
</dbReference>
<feature type="signal peptide" evidence="2">
    <location>
        <begin position="1"/>
        <end position="23"/>
    </location>
</feature>
<name>A0A1J1HJV7_9DIPT</name>
<evidence type="ECO:0000256" key="1">
    <source>
        <dbReference type="SAM" id="MobiDB-lite"/>
    </source>
</evidence>
<evidence type="ECO:0000256" key="2">
    <source>
        <dbReference type="SAM" id="SignalP"/>
    </source>
</evidence>
<feature type="region of interest" description="Disordered" evidence="1">
    <location>
        <begin position="83"/>
        <end position="102"/>
    </location>
</feature>
<dbReference type="SUPFAM" id="SSF46966">
    <property type="entry name" value="Spectrin repeat"/>
    <property type="match status" value="1"/>
</dbReference>
<feature type="compositionally biased region" description="Polar residues" evidence="1">
    <location>
        <begin position="84"/>
        <end position="93"/>
    </location>
</feature>
<accession>A0A1J1HJV7</accession>
<dbReference type="EMBL" id="CVRI01000006">
    <property type="protein sequence ID" value="CRK88309.1"/>
    <property type="molecule type" value="Genomic_DNA"/>
</dbReference>
<evidence type="ECO:0000313" key="4">
    <source>
        <dbReference type="Proteomes" id="UP000183832"/>
    </source>
</evidence>
<sequence length="183" mass="20557">MYTAGKVLKVSLIKLFMFQYIDAWIRDKDLMVKANDTGRDLEHCNALKRKFGSDMRVDDQRTKSINVLDDKLVLQGKSPDEIKNVQQKGTTGKPTRGDPVGSVRISPIVEPAHLGARETTILVESEPLTDAVASLMIQFYFLLTNLHYQGVNIVMFRAGCSISDPKPFAAEFRQHALAFPFQL</sequence>
<dbReference type="AlphaFoldDB" id="A0A1J1HJV7"/>
<organism evidence="3 4">
    <name type="scientific">Clunio marinus</name>
    <dbReference type="NCBI Taxonomy" id="568069"/>
    <lineage>
        <taxon>Eukaryota</taxon>
        <taxon>Metazoa</taxon>
        <taxon>Ecdysozoa</taxon>
        <taxon>Arthropoda</taxon>
        <taxon>Hexapoda</taxon>
        <taxon>Insecta</taxon>
        <taxon>Pterygota</taxon>
        <taxon>Neoptera</taxon>
        <taxon>Endopterygota</taxon>
        <taxon>Diptera</taxon>
        <taxon>Nematocera</taxon>
        <taxon>Chironomoidea</taxon>
        <taxon>Chironomidae</taxon>
        <taxon>Clunio</taxon>
    </lineage>
</organism>
<evidence type="ECO:0000313" key="3">
    <source>
        <dbReference type="EMBL" id="CRK88309.1"/>
    </source>
</evidence>
<proteinExistence type="predicted"/>
<keyword evidence="2" id="KW-0732">Signal</keyword>
<gene>
    <name evidence="3" type="ORF">CLUMA_CG002088</name>
</gene>
<keyword evidence="4" id="KW-1185">Reference proteome</keyword>
<reference evidence="3 4" key="1">
    <citation type="submission" date="2015-04" db="EMBL/GenBank/DDBJ databases">
        <authorList>
            <person name="Syromyatnikov M.Y."/>
            <person name="Popov V.N."/>
        </authorList>
    </citation>
    <scope>NUCLEOTIDE SEQUENCE [LARGE SCALE GENOMIC DNA]</scope>
</reference>
<dbReference type="OrthoDB" id="9942256at2759"/>
<dbReference type="Proteomes" id="UP000183832">
    <property type="component" value="Unassembled WGS sequence"/>
</dbReference>